<name>A0A142BWJ3_9BACT</name>
<evidence type="ECO:0000313" key="1">
    <source>
        <dbReference type="EMBL" id="AMP42481.1"/>
    </source>
</evidence>
<accession>A0A142BWJ3</accession>
<organism evidence="1">
    <name type="scientific">uncultured bacterium IN-14</name>
    <dbReference type="NCBI Taxonomy" id="1805592"/>
    <lineage>
        <taxon>Bacteria</taxon>
        <taxon>environmental samples</taxon>
    </lineage>
</organism>
<protein>
    <submittedName>
        <fullName evidence="1">Uncharacterized protein</fullName>
    </submittedName>
</protein>
<proteinExistence type="predicted"/>
<reference evidence="1" key="1">
    <citation type="journal article" date="2016" name="Appl. Environ. Microbiol.">
        <title>Diversity of the Tetracycline Mobilome within a Chinese Pig Manure Sample.</title>
        <authorList>
            <person name="Leclercq S.O."/>
            <person name="Wang C."/>
            <person name="Zhu Y."/>
            <person name="Wu H."/>
            <person name="Du X."/>
            <person name="Liu Z."/>
            <person name="Feng J."/>
        </authorList>
    </citation>
    <scope>NUCLEOTIDE SEQUENCE</scope>
</reference>
<dbReference type="AlphaFoldDB" id="A0A142BWJ3"/>
<sequence>MPDKSNKRLESDTLQISPNSLFQNKEDWNLLKRLLRFALTIGTFAMGLAGCATNYDSPRRFVGHPVSDVIATMPRYGIDQGTDDKGRPYFQWKFTETETISISYGTTRQIPGGPIVSGGLAFRDEQRVRHCSVTAYYDPASMITTEFKVKRPRNAKCRRMGSYLDGSAFLPTDFPG</sequence>
<dbReference type="EMBL" id="KU736879">
    <property type="protein sequence ID" value="AMP42481.1"/>
    <property type="molecule type" value="Genomic_DNA"/>
</dbReference>